<feature type="chain" id="PRO_5017934033" evidence="1">
    <location>
        <begin position="29"/>
        <end position="149"/>
    </location>
</feature>
<proteinExistence type="predicted"/>
<dbReference type="AlphaFoldDB" id="A0A3M8DH89"/>
<feature type="signal peptide" evidence="1">
    <location>
        <begin position="1"/>
        <end position="28"/>
    </location>
</feature>
<dbReference type="EMBL" id="RHHU01000005">
    <property type="protein sequence ID" value="RNB86517.1"/>
    <property type="molecule type" value="Genomic_DNA"/>
</dbReference>
<evidence type="ECO:0000313" key="2">
    <source>
        <dbReference type="EMBL" id="RNB86517.1"/>
    </source>
</evidence>
<gene>
    <name evidence="2" type="ORF">EDM59_10035</name>
</gene>
<protein>
    <submittedName>
        <fullName evidence="2">Uncharacterized protein</fullName>
    </submittedName>
</protein>
<keyword evidence="1" id="KW-0732">Signal</keyword>
<sequence>MVEMKKFAKVLVLALLTASSVIPSVAFAANTNQQSSNVSIASTTTQVATFTNLKKSTDYQDSKYFYVNTAGYVTVNVTQNNSSYSPIMYYRILRSNGDGTASVFGYAQLEGNGSLSFSSNQELPVGQYYIRFYSKQLGETTGTISVTTP</sequence>
<keyword evidence="3" id="KW-1185">Reference proteome</keyword>
<comment type="caution">
    <text evidence="2">The sequence shown here is derived from an EMBL/GenBank/DDBJ whole genome shotgun (WGS) entry which is preliminary data.</text>
</comment>
<dbReference type="Proteomes" id="UP000269573">
    <property type="component" value="Unassembled WGS sequence"/>
</dbReference>
<reference evidence="2 3" key="1">
    <citation type="submission" date="2018-10" db="EMBL/GenBank/DDBJ databases">
        <title>Phylogenomics of Brevibacillus.</title>
        <authorList>
            <person name="Dunlap C."/>
        </authorList>
    </citation>
    <scope>NUCLEOTIDE SEQUENCE [LARGE SCALE GENOMIC DNA]</scope>
    <source>
        <strain evidence="2 3">JCM 15774</strain>
    </source>
</reference>
<name>A0A3M8DH89_9BACL</name>
<evidence type="ECO:0000256" key="1">
    <source>
        <dbReference type="SAM" id="SignalP"/>
    </source>
</evidence>
<evidence type="ECO:0000313" key="3">
    <source>
        <dbReference type="Proteomes" id="UP000269573"/>
    </source>
</evidence>
<accession>A0A3M8DH89</accession>
<organism evidence="2 3">
    <name type="scientific">Brevibacillus nitrificans</name>
    <dbReference type="NCBI Taxonomy" id="651560"/>
    <lineage>
        <taxon>Bacteria</taxon>
        <taxon>Bacillati</taxon>
        <taxon>Bacillota</taxon>
        <taxon>Bacilli</taxon>
        <taxon>Bacillales</taxon>
        <taxon>Paenibacillaceae</taxon>
        <taxon>Brevibacillus</taxon>
    </lineage>
</organism>